<dbReference type="PANTHER" id="PTHR31806:SF5">
    <property type="entry name" value="PURINE-CYTOSINE PERMEASE FCY21"/>
    <property type="match status" value="1"/>
</dbReference>
<dbReference type="InterPro" id="IPR026030">
    <property type="entry name" value="Pur-cyt_permease_Fcy2/21/22"/>
</dbReference>
<evidence type="ECO:0000256" key="8">
    <source>
        <dbReference type="SAM" id="MobiDB-lite"/>
    </source>
</evidence>
<keyword evidence="11" id="KW-1185">Reference proteome</keyword>
<feature type="transmembrane region" description="Helical" evidence="9">
    <location>
        <begin position="420"/>
        <end position="442"/>
    </location>
</feature>
<feature type="transmembrane region" description="Helical" evidence="9">
    <location>
        <begin position="158"/>
        <end position="180"/>
    </location>
</feature>
<feature type="transmembrane region" description="Helical" evidence="9">
    <location>
        <begin position="355"/>
        <end position="380"/>
    </location>
</feature>
<feature type="transmembrane region" description="Helical" evidence="9">
    <location>
        <begin position="501"/>
        <end position="520"/>
    </location>
</feature>
<feature type="transmembrane region" description="Helical" evidence="9">
    <location>
        <begin position="122"/>
        <end position="146"/>
    </location>
</feature>
<keyword evidence="3 7" id="KW-0813">Transport</keyword>
<dbReference type="InterPro" id="IPR001248">
    <property type="entry name" value="Pur-cyt_permease"/>
</dbReference>
<dbReference type="Proteomes" id="UP000230002">
    <property type="component" value="Unassembled WGS sequence"/>
</dbReference>
<dbReference type="PANTHER" id="PTHR31806">
    <property type="entry name" value="PURINE-CYTOSINE PERMEASE FCY2-RELATED"/>
    <property type="match status" value="1"/>
</dbReference>
<comment type="similarity">
    <text evidence="2 7">Belongs to the purine-cytosine permease (2.A.39) family.</text>
</comment>
<dbReference type="STRING" id="1077348.A0A2G8S5V8"/>
<evidence type="ECO:0000256" key="1">
    <source>
        <dbReference type="ARBA" id="ARBA00004141"/>
    </source>
</evidence>
<sequence>MLNSEGDLAPGEEKYPSSRDTFPSSSESREKVSEDKALVTQVENVIDEKLTRIGRLSRRVTLQLAQWGLEVNGVTPVPEIQRTDRRLYQFFFVWFSANANILTLSAGTVGPAFFNLGILDSLFVIIVVDVISCAFPAIFAVFGPKLGTRAMVQSRFSWGYYGAIIPSILNVLSMEGYLVLNTIVGGQTLAEVSDHLNATLGIVIIAVISLIITFCGYQVLHWYELVIWVPNVVAFIVMLAVGGMQLREAPLTSPTPASPATLLTFGASLAATVVSWSTLTPDYGVYHDREASAWRLFFYNYLGFFVSSVPAHMLGAAFAAATVSVPSWRAGLGDGGDVGGLVAAVLAPTGKFGKFLLVLLSLTAPSACAPTMYTACTSFMTVHRAFARLPRFVVAVMSTIVVIPIAILGAGHFYETFETILTLIGYWNAPFCAIVLTEHFLFRRSFSAYDVPHAWDSPNHPNLPRPYPALCALAASIVLIVLCMEQKWWTGPVAKHGTGDLGMLLGFVVSVPVYAGARWAELNWGSMEKRKRLGGGGGYEAEC</sequence>
<reference evidence="10 11" key="1">
    <citation type="journal article" date="2015" name="Sci. Rep.">
        <title>Chromosome-level genome map provides insights into diverse defense mechanisms in the medicinal fungus Ganoderma sinense.</title>
        <authorList>
            <person name="Zhu Y."/>
            <person name="Xu J."/>
            <person name="Sun C."/>
            <person name="Zhou S."/>
            <person name="Xu H."/>
            <person name="Nelson D.R."/>
            <person name="Qian J."/>
            <person name="Song J."/>
            <person name="Luo H."/>
            <person name="Xiang L."/>
            <person name="Li Y."/>
            <person name="Xu Z."/>
            <person name="Ji A."/>
            <person name="Wang L."/>
            <person name="Lu S."/>
            <person name="Hayward A."/>
            <person name="Sun W."/>
            <person name="Li X."/>
            <person name="Schwartz D.C."/>
            <person name="Wang Y."/>
            <person name="Chen S."/>
        </authorList>
    </citation>
    <scope>NUCLEOTIDE SEQUENCE [LARGE SCALE GENOMIC DNA]</scope>
    <source>
        <strain evidence="10 11">ZZ0214-1</strain>
    </source>
</reference>
<feature type="transmembrane region" description="Helical" evidence="9">
    <location>
        <begin position="91"/>
        <end position="116"/>
    </location>
</feature>
<name>A0A2G8S5V8_9APHY</name>
<feature type="transmembrane region" description="Helical" evidence="9">
    <location>
        <begin position="257"/>
        <end position="276"/>
    </location>
</feature>
<dbReference type="AlphaFoldDB" id="A0A2G8S5V8"/>
<dbReference type="GO" id="GO:0005886">
    <property type="term" value="C:plasma membrane"/>
    <property type="evidence" value="ECO:0007669"/>
    <property type="project" value="TreeGrafter"/>
</dbReference>
<protein>
    <submittedName>
        <fullName evidence="10">Transporter</fullName>
    </submittedName>
</protein>
<keyword evidence="5 9" id="KW-1133">Transmembrane helix</keyword>
<evidence type="ECO:0000313" key="10">
    <source>
        <dbReference type="EMBL" id="PIL29169.1"/>
    </source>
</evidence>
<feature type="transmembrane region" description="Helical" evidence="9">
    <location>
        <begin position="467"/>
        <end position="489"/>
    </location>
</feature>
<accession>A0A2G8S5V8</accession>
<evidence type="ECO:0000256" key="3">
    <source>
        <dbReference type="ARBA" id="ARBA00022448"/>
    </source>
</evidence>
<keyword evidence="4 9" id="KW-0812">Transmembrane</keyword>
<dbReference type="Gene3D" id="1.10.4160.10">
    <property type="entry name" value="Hydantoin permease"/>
    <property type="match status" value="1"/>
</dbReference>
<comment type="caution">
    <text evidence="10">The sequence shown here is derived from an EMBL/GenBank/DDBJ whole genome shotgun (WGS) entry which is preliminary data.</text>
</comment>
<keyword evidence="6 7" id="KW-0472">Membrane</keyword>
<evidence type="ECO:0000256" key="4">
    <source>
        <dbReference type="ARBA" id="ARBA00022692"/>
    </source>
</evidence>
<feature type="transmembrane region" description="Helical" evidence="9">
    <location>
        <begin position="297"/>
        <end position="321"/>
    </location>
</feature>
<organism evidence="10 11">
    <name type="scientific">Ganoderma sinense ZZ0214-1</name>
    <dbReference type="NCBI Taxonomy" id="1077348"/>
    <lineage>
        <taxon>Eukaryota</taxon>
        <taxon>Fungi</taxon>
        <taxon>Dikarya</taxon>
        <taxon>Basidiomycota</taxon>
        <taxon>Agaricomycotina</taxon>
        <taxon>Agaricomycetes</taxon>
        <taxon>Polyporales</taxon>
        <taxon>Polyporaceae</taxon>
        <taxon>Ganoderma</taxon>
    </lineage>
</organism>
<feature type="transmembrane region" description="Helical" evidence="9">
    <location>
        <begin position="200"/>
        <end position="220"/>
    </location>
</feature>
<gene>
    <name evidence="10" type="ORF">GSI_09218</name>
</gene>
<evidence type="ECO:0000256" key="6">
    <source>
        <dbReference type="ARBA" id="ARBA00023136"/>
    </source>
</evidence>
<dbReference type="EMBL" id="AYKW01000023">
    <property type="protein sequence ID" value="PIL29169.1"/>
    <property type="molecule type" value="Genomic_DNA"/>
</dbReference>
<comment type="subcellular location">
    <subcellularLocation>
        <location evidence="1">Membrane</location>
        <topology evidence="1">Multi-pass membrane protein</topology>
    </subcellularLocation>
</comment>
<feature type="region of interest" description="Disordered" evidence="8">
    <location>
        <begin position="1"/>
        <end position="35"/>
    </location>
</feature>
<evidence type="ECO:0000256" key="7">
    <source>
        <dbReference type="PIRNR" id="PIRNR002744"/>
    </source>
</evidence>
<evidence type="ECO:0000256" key="2">
    <source>
        <dbReference type="ARBA" id="ARBA00008974"/>
    </source>
</evidence>
<evidence type="ECO:0000256" key="5">
    <source>
        <dbReference type="ARBA" id="ARBA00022989"/>
    </source>
</evidence>
<evidence type="ECO:0000256" key="9">
    <source>
        <dbReference type="SAM" id="Phobius"/>
    </source>
</evidence>
<dbReference type="OrthoDB" id="2116389at2759"/>
<feature type="transmembrane region" description="Helical" evidence="9">
    <location>
        <begin position="225"/>
        <end position="245"/>
    </location>
</feature>
<dbReference type="GO" id="GO:0022857">
    <property type="term" value="F:transmembrane transporter activity"/>
    <property type="evidence" value="ECO:0007669"/>
    <property type="project" value="InterPro"/>
</dbReference>
<evidence type="ECO:0000313" key="11">
    <source>
        <dbReference type="Proteomes" id="UP000230002"/>
    </source>
</evidence>
<dbReference type="Pfam" id="PF02133">
    <property type="entry name" value="Transp_cyt_pur"/>
    <property type="match status" value="1"/>
</dbReference>
<feature type="transmembrane region" description="Helical" evidence="9">
    <location>
        <begin position="392"/>
        <end position="414"/>
    </location>
</feature>
<dbReference type="PIRSF" id="PIRSF002744">
    <property type="entry name" value="Pur-cyt_permease"/>
    <property type="match status" value="1"/>
</dbReference>
<proteinExistence type="inferred from homology"/>